<evidence type="ECO:0000256" key="1">
    <source>
        <dbReference type="SAM" id="MobiDB-lite"/>
    </source>
</evidence>
<organism evidence="2 3">
    <name type="scientific">Ascobolus immersus RN42</name>
    <dbReference type="NCBI Taxonomy" id="1160509"/>
    <lineage>
        <taxon>Eukaryota</taxon>
        <taxon>Fungi</taxon>
        <taxon>Dikarya</taxon>
        <taxon>Ascomycota</taxon>
        <taxon>Pezizomycotina</taxon>
        <taxon>Pezizomycetes</taxon>
        <taxon>Pezizales</taxon>
        <taxon>Ascobolaceae</taxon>
        <taxon>Ascobolus</taxon>
    </lineage>
</organism>
<sequence>MLKPTTLLRLVPSSQTASLAGVLARPARLYSTLKDTNPSKGRIPEGVASQVDLSAPGGTTPPVKESIEDILEHDLEAAAEAEQEEVASFEKKGKRGRKDAGMQRRGKKDFDDIYRRGHIDMATGQAVEYGPWDEKIAHKPEAPTVESLLKYWPTQANTKTGLWSIVKNQVDTQGKKAQYAPLSKNIQPARVRVKVDEKELVQGKYSTGEGIMAKVKQNPGFIGKEKEVMKVIVKRAPSLLQ</sequence>
<keyword evidence="3" id="KW-1185">Reference proteome</keyword>
<reference evidence="2 3" key="1">
    <citation type="journal article" date="2018" name="Nat. Ecol. Evol.">
        <title>Pezizomycetes genomes reveal the molecular basis of ectomycorrhizal truffle lifestyle.</title>
        <authorList>
            <person name="Murat C."/>
            <person name="Payen T."/>
            <person name="Noel B."/>
            <person name="Kuo A."/>
            <person name="Morin E."/>
            <person name="Chen J."/>
            <person name="Kohler A."/>
            <person name="Krizsan K."/>
            <person name="Balestrini R."/>
            <person name="Da Silva C."/>
            <person name="Montanini B."/>
            <person name="Hainaut M."/>
            <person name="Levati E."/>
            <person name="Barry K.W."/>
            <person name="Belfiori B."/>
            <person name="Cichocki N."/>
            <person name="Clum A."/>
            <person name="Dockter R.B."/>
            <person name="Fauchery L."/>
            <person name="Guy J."/>
            <person name="Iotti M."/>
            <person name="Le Tacon F."/>
            <person name="Lindquist E.A."/>
            <person name="Lipzen A."/>
            <person name="Malagnac F."/>
            <person name="Mello A."/>
            <person name="Molinier V."/>
            <person name="Miyauchi S."/>
            <person name="Poulain J."/>
            <person name="Riccioni C."/>
            <person name="Rubini A."/>
            <person name="Sitrit Y."/>
            <person name="Splivallo R."/>
            <person name="Traeger S."/>
            <person name="Wang M."/>
            <person name="Zifcakova L."/>
            <person name="Wipf D."/>
            <person name="Zambonelli A."/>
            <person name="Paolocci F."/>
            <person name="Nowrousian M."/>
            <person name="Ottonello S."/>
            <person name="Baldrian P."/>
            <person name="Spatafora J.W."/>
            <person name="Henrissat B."/>
            <person name="Nagy L.G."/>
            <person name="Aury J.M."/>
            <person name="Wincker P."/>
            <person name="Grigoriev I.V."/>
            <person name="Bonfante P."/>
            <person name="Martin F.M."/>
        </authorList>
    </citation>
    <scope>NUCLEOTIDE SEQUENCE [LARGE SCALE GENOMIC DNA]</scope>
    <source>
        <strain evidence="2 3">RN42</strain>
    </source>
</reference>
<name>A0A3N4IBB1_ASCIM</name>
<dbReference type="AlphaFoldDB" id="A0A3N4IBB1"/>
<evidence type="ECO:0000313" key="2">
    <source>
        <dbReference type="EMBL" id="RPA82736.1"/>
    </source>
</evidence>
<proteinExistence type="predicted"/>
<protein>
    <submittedName>
        <fullName evidence="2">Uncharacterized protein</fullName>
    </submittedName>
</protein>
<dbReference type="Proteomes" id="UP000275078">
    <property type="component" value="Unassembled WGS sequence"/>
</dbReference>
<accession>A0A3N4IBB1</accession>
<feature type="region of interest" description="Disordered" evidence="1">
    <location>
        <begin position="84"/>
        <end position="106"/>
    </location>
</feature>
<evidence type="ECO:0000313" key="3">
    <source>
        <dbReference type="Proteomes" id="UP000275078"/>
    </source>
</evidence>
<dbReference type="EMBL" id="ML119669">
    <property type="protein sequence ID" value="RPA82736.1"/>
    <property type="molecule type" value="Genomic_DNA"/>
</dbReference>
<gene>
    <name evidence="2" type="ORF">BJ508DRAFT_325202</name>
</gene>